<dbReference type="Gene3D" id="3.40.720.10">
    <property type="entry name" value="Alkaline Phosphatase, subunit A"/>
    <property type="match status" value="1"/>
</dbReference>
<organism evidence="2 3">
    <name type="scientific">Natribaculum luteum</name>
    <dbReference type="NCBI Taxonomy" id="1586232"/>
    <lineage>
        <taxon>Archaea</taxon>
        <taxon>Methanobacteriati</taxon>
        <taxon>Methanobacteriota</taxon>
        <taxon>Stenosarchaea group</taxon>
        <taxon>Halobacteria</taxon>
        <taxon>Halobacteriales</taxon>
        <taxon>Natrialbaceae</taxon>
        <taxon>Natribaculum</taxon>
    </lineage>
</organism>
<dbReference type="AlphaFoldDB" id="A0ABD5P1H1"/>
<dbReference type="PANTHER" id="PTHR46615:SF1">
    <property type="entry name" value="ARYLSULFATASE K"/>
    <property type="match status" value="1"/>
</dbReference>
<dbReference type="InterPro" id="IPR000917">
    <property type="entry name" value="Sulfatase_N"/>
</dbReference>
<proteinExistence type="predicted"/>
<evidence type="ECO:0000313" key="3">
    <source>
        <dbReference type="Proteomes" id="UP001595821"/>
    </source>
</evidence>
<sequence>MGSTDDRLHTNPQDLSTEEVDIVSSMYDASLRQLDAELERLIDGLKERGLWKQSHVAFTSDHGEEFREHGNLTHCTEPFEEGAHVPLLFKLGTEDLTDVEQVTSTIDIGPTLLGAALDNPYNPRRFHGTSLCPALRGESSLPEDRAVFAQNANRDGREVDLDLLITGCRTSEWKFITARDKHISTKLFHLPSDPREQTNVAEEEPERVARFEKIVADHYDQPAYTDYGIDDALETGVVGERLEALGYIGH</sequence>
<dbReference type="InterPro" id="IPR051849">
    <property type="entry name" value="GAG-degrading_sulfatase"/>
</dbReference>
<dbReference type="InterPro" id="IPR017850">
    <property type="entry name" value="Alkaline_phosphatase_core_sf"/>
</dbReference>
<gene>
    <name evidence="2" type="ORF">ACFOZ7_14750</name>
</gene>
<dbReference type="Pfam" id="PF00884">
    <property type="entry name" value="Sulfatase"/>
    <property type="match status" value="1"/>
</dbReference>
<reference evidence="2 3" key="1">
    <citation type="journal article" date="2014" name="Int. J. Syst. Evol. Microbiol.">
        <title>Complete genome sequence of Corynebacterium casei LMG S-19264T (=DSM 44701T), isolated from a smear-ripened cheese.</title>
        <authorList>
            <consortium name="US DOE Joint Genome Institute (JGI-PGF)"/>
            <person name="Walter F."/>
            <person name="Albersmeier A."/>
            <person name="Kalinowski J."/>
            <person name="Ruckert C."/>
        </authorList>
    </citation>
    <scope>NUCLEOTIDE SEQUENCE [LARGE SCALE GENOMIC DNA]</scope>
    <source>
        <strain evidence="2 3">IBRC-M 10912</strain>
    </source>
</reference>
<protein>
    <submittedName>
        <fullName evidence="2">Sulfatase</fullName>
    </submittedName>
</protein>
<dbReference type="PANTHER" id="PTHR46615">
    <property type="entry name" value="ARYLSULFATASE K"/>
    <property type="match status" value="1"/>
</dbReference>
<evidence type="ECO:0000259" key="1">
    <source>
        <dbReference type="Pfam" id="PF00884"/>
    </source>
</evidence>
<name>A0ABD5P1H1_9EURY</name>
<dbReference type="EMBL" id="JBHSDJ010000116">
    <property type="protein sequence ID" value="MFC4248170.1"/>
    <property type="molecule type" value="Genomic_DNA"/>
</dbReference>
<accession>A0ABD5P1H1</accession>
<dbReference type="RefSeq" id="WP_246975510.1">
    <property type="nucleotide sequence ID" value="NZ_CP095398.1"/>
</dbReference>
<dbReference type="GeneID" id="71856396"/>
<feature type="domain" description="Sulfatase N-terminal" evidence="1">
    <location>
        <begin position="26"/>
        <end position="116"/>
    </location>
</feature>
<comment type="caution">
    <text evidence="2">The sequence shown here is derived from an EMBL/GenBank/DDBJ whole genome shotgun (WGS) entry which is preliminary data.</text>
</comment>
<dbReference type="Proteomes" id="UP001595821">
    <property type="component" value="Unassembled WGS sequence"/>
</dbReference>
<dbReference type="SUPFAM" id="SSF53649">
    <property type="entry name" value="Alkaline phosphatase-like"/>
    <property type="match status" value="1"/>
</dbReference>
<evidence type="ECO:0000313" key="2">
    <source>
        <dbReference type="EMBL" id="MFC4248170.1"/>
    </source>
</evidence>